<dbReference type="InterPro" id="IPR017853">
    <property type="entry name" value="GH"/>
</dbReference>
<dbReference type="InterPro" id="IPR006047">
    <property type="entry name" value="GH13_cat_dom"/>
</dbReference>
<proteinExistence type="predicted"/>
<evidence type="ECO:0000313" key="4">
    <source>
        <dbReference type="EMBL" id="RUS73006.1"/>
    </source>
</evidence>
<dbReference type="STRING" id="188477.A0A3S1B0B4"/>
<dbReference type="Proteomes" id="UP000271974">
    <property type="component" value="Unassembled WGS sequence"/>
</dbReference>
<feature type="region of interest" description="Disordered" evidence="2">
    <location>
        <begin position="433"/>
        <end position="455"/>
    </location>
</feature>
<dbReference type="SMART" id="SM00642">
    <property type="entry name" value="Aamy"/>
    <property type="match status" value="1"/>
</dbReference>
<dbReference type="InterPro" id="IPR013780">
    <property type="entry name" value="Glyco_hydro_b"/>
</dbReference>
<protein>
    <recommendedName>
        <fullName evidence="3">Glycosyl hydrolase family 13 catalytic domain-containing protein</fullName>
    </recommendedName>
</protein>
<keyword evidence="5" id="KW-1185">Reference proteome</keyword>
<comment type="caution">
    <text evidence="4">The sequence shown here is derived from an EMBL/GenBank/DDBJ whole genome shotgun (WGS) entry which is preliminary data.</text>
</comment>
<evidence type="ECO:0000313" key="5">
    <source>
        <dbReference type="Proteomes" id="UP000271974"/>
    </source>
</evidence>
<dbReference type="SUPFAM" id="SSF51011">
    <property type="entry name" value="Glycosyl hydrolase domain"/>
    <property type="match status" value="1"/>
</dbReference>
<name>A0A3S1B0B4_ELYCH</name>
<dbReference type="FunFam" id="3.90.400.10:FF:000001">
    <property type="entry name" value="Maltase A3, isoform A"/>
    <property type="match status" value="1"/>
</dbReference>
<dbReference type="Gene3D" id="3.90.400.10">
    <property type="entry name" value="Oligo-1,6-glucosidase, Domain 2"/>
    <property type="match status" value="1"/>
</dbReference>
<dbReference type="PANTHER" id="PTHR10357:SF179">
    <property type="entry name" value="NEUTRAL AND BASIC AMINO ACID TRANSPORT PROTEIN RBAT"/>
    <property type="match status" value="1"/>
</dbReference>
<dbReference type="OrthoDB" id="1740265at2759"/>
<dbReference type="AlphaFoldDB" id="A0A3S1B0B4"/>
<reference evidence="4 5" key="1">
    <citation type="submission" date="2019-01" db="EMBL/GenBank/DDBJ databases">
        <title>A draft genome assembly of the solar-powered sea slug Elysia chlorotica.</title>
        <authorList>
            <person name="Cai H."/>
            <person name="Li Q."/>
            <person name="Fang X."/>
            <person name="Li J."/>
            <person name="Curtis N.E."/>
            <person name="Altenburger A."/>
            <person name="Shibata T."/>
            <person name="Feng M."/>
            <person name="Maeda T."/>
            <person name="Schwartz J.A."/>
            <person name="Shigenobu S."/>
            <person name="Lundholm N."/>
            <person name="Nishiyama T."/>
            <person name="Yang H."/>
            <person name="Hasebe M."/>
            <person name="Li S."/>
            <person name="Pierce S.K."/>
            <person name="Wang J."/>
        </authorList>
    </citation>
    <scope>NUCLEOTIDE SEQUENCE [LARGE SCALE GENOMIC DNA]</scope>
    <source>
        <strain evidence="4">EC2010</strain>
        <tissue evidence="4">Whole organism of an adult</tissue>
    </source>
</reference>
<feature type="domain" description="Glycosyl hydrolase family 13 catalytic" evidence="3">
    <location>
        <begin position="29"/>
        <end position="417"/>
    </location>
</feature>
<dbReference type="SUPFAM" id="SSF51445">
    <property type="entry name" value="(Trans)glycosidases"/>
    <property type="match status" value="1"/>
</dbReference>
<accession>A0A3S1B0B4</accession>
<dbReference type="Gene3D" id="3.20.20.80">
    <property type="entry name" value="Glycosidases"/>
    <property type="match status" value="1"/>
</dbReference>
<dbReference type="InterPro" id="IPR045857">
    <property type="entry name" value="O16G_dom_2"/>
</dbReference>
<gene>
    <name evidence="4" type="ORF">EGW08_019228</name>
</gene>
<keyword evidence="1" id="KW-0325">Glycoprotein</keyword>
<organism evidence="4 5">
    <name type="scientific">Elysia chlorotica</name>
    <name type="common">Eastern emerald elysia</name>
    <name type="synonym">Sea slug</name>
    <dbReference type="NCBI Taxonomy" id="188477"/>
    <lineage>
        <taxon>Eukaryota</taxon>
        <taxon>Metazoa</taxon>
        <taxon>Spiralia</taxon>
        <taxon>Lophotrochozoa</taxon>
        <taxon>Mollusca</taxon>
        <taxon>Gastropoda</taxon>
        <taxon>Heterobranchia</taxon>
        <taxon>Euthyneura</taxon>
        <taxon>Panpulmonata</taxon>
        <taxon>Sacoglossa</taxon>
        <taxon>Placobranchoidea</taxon>
        <taxon>Plakobranchidae</taxon>
        <taxon>Elysia</taxon>
    </lineage>
</organism>
<dbReference type="PANTHER" id="PTHR10357">
    <property type="entry name" value="ALPHA-AMYLASE FAMILY MEMBER"/>
    <property type="match status" value="1"/>
</dbReference>
<evidence type="ECO:0000256" key="2">
    <source>
        <dbReference type="SAM" id="MobiDB-lite"/>
    </source>
</evidence>
<dbReference type="EMBL" id="RQTK01000986">
    <property type="protein sequence ID" value="RUS73006.1"/>
    <property type="molecule type" value="Genomic_DNA"/>
</dbReference>
<dbReference type="Gene3D" id="2.60.40.1180">
    <property type="entry name" value="Golgi alpha-mannosidase II"/>
    <property type="match status" value="1"/>
</dbReference>
<feature type="compositionally biased region" description="Basic and acidic residues" evidence="2">
    <location>
        <begin position="441"/>
        <end position="455"/>
    </location>
</feature>
<evidence type="ECO:0000256" key="1">
    <source>
        <dbReference type="ARBA" id="ARBA00023180"/>
    </source>
</evidence>
<evidence type="ECO:0000259" key="3">
    <source>
        <dbReference type="SMART" id="SM00642"/>
    </source>
</evidence>
<dbReference type="GO" id="GO:0005975">
    <property type="term" value="P:carbohydrate metabolic process"/>
    <property type="evidence" value="ECO:0007669"/>
    <property type="project" value="InterPro"/>
</dbReference>
<dbReference type="Pfam" id="PF00128">
    <property type="entry name" value="Alpha-amylase"/>
    <property type="match status" value="1"/>
</dbReference>
<sequence>MANPAASTISPARRDTPDLPWWKTTVIYQIYPRSFKDSNGDGIGDLRGIISKLNYFVYLGVETLWLSPFFTSPQADFGYDISDYKDVDPIFGTMEDFRELVKQCKLRGLRILLDFVCNHTSDRHEWFQKSLRKQGKYKDYYVWTDGKVLPDALFSYHQVSVFGGSAWEWCEERQQFYYHAFLAEQPDLNFRNPDVVEEMSLVMKYWLDLGVDGFRMDAVANLFESEDIFQDNPPSGKDVPPVSHWEYLKPVHNFYVLPECRDLLVHWQNVLDKEKQIDGKERFMVQEFYTDSDTRAAMAEYGAHAFNMDLVEELTVPLSATQMMGLIAKEYTDRPESYWPTFVVGNHDKARPATKYGPRYVDAFNMLLMTLKGTPTIYYGDELGMQDSSVAYEEAQDPFGIKIGPERYALFGRDPCRTPMQWTSETQAGFTTSRKPWLPVGKDHEQRNVQSQKKDEKSHLNLLKEYVALRSKDAFKYGDIGLDCVLNKNVLAFLRFFGSERYLVAINFGQESSTDDHRGGPVAVATGTVVANTGAVSDDLAKGRTIDLSSLTLRPGDGLVIQL</sequence>